<proteinExistence type="predicted"/>
<feature type="compositionally biased region" description="Polar residues" evidence="1">
    <location>
        <begin position="22"/>
        <end position="33"/>
    </location>
</feature>
<evidence type="ECO:0000313" key="2">
    <source>
        <dbReference type="EMBL" id="KAK9951456.1"/>
    </source>
</evidence>
<feature type="region of interest" description="Disordered" evidence="1">
    <location>
        <begin position="20"/>
        <end position="79"/>
    </location>
</feature>
<feature type="compositionally biased region" description="Polar residues" evidence="1">
    <location>
        <begin position="49"/>
        <end position="60"/>
    </location>
</feature>
<accession>A0AAW1YRT3</accession>
<dbReference type="AlphaFoldDB" id="A0AAW1YRT3"/>
<keyword evidence="3" id="KW-1185">Reference proteome</keyword>
<reference evidence="2 3" key="1">
    <citation type="journal article" date="2023" name="G3 (Bethesda)">
        <title>A chromosome-length genome assembly and annotation of blackberry (Rubus argutus, cv. 'Hillquist').</title>
        <authorList>
            <person name="Bruna T."/>
            <person name="Aryal R."/>
            <person name="Dudchenko O."/>
            <person name="Sargent D.J."/>
            <person name="Mead D."/>
            <person name="Buti M."/>
            <person name="Cavallini A."/>
            <person name="Hytonen T."/>
            <person name="Andres J."/>
            <person name="Pham M."/>
            <person name="Weisz D."/>
            <person name="Mascagni F."/>
            <person name="Usai G."/>
            <person name="Natali L."/>
            <person name="Bassil N."/>
            <person name="Fernandez G.E."/>
            <person name="Lomsadze A."/>
            <person name="Armour M."/>
            <person name="Olukolu B."/>
            <person name="Poorten T."/>
            <person name="Britton C."/>
            <person name="Davik J."/>
            <person name="Ashrafi H."/>
            <person name="Aiden E.L."/>
            <person name="Borodovsky M."/>
            <person name="Worthington M."/>
        </authorList>
    </citation>
    <scope>NUCLEOTIDE SEQUENCE [LARGE SCALE GENOMIC DNA]</scope>
    <source>
        <strain evidence="2">PI 553951</strain>
    </source>
</reference>
<dbReference type="Proteomes" id="UP001457282">
    <property type="component" value="Unassembled WGS sequence"/>
</dbReference>
<evidence type="ECO:0000256" key="1">
    <source>
        <dbReference type="SAM" id="MobiDB-lite"/>
    </source>
</evidence>
<comment type="caution">
    <text evidence="2">The sequence shown here is derived from an EMBL/GenBank/DDBJ whole genome shotgun (WGS) entry which is preliminary data.</text>
</comment>
<protein>
    <submittedName>
        <fullName evidence="2">Uncharacterized protein</fullName>
    </submittedName>
</protein>
<evidence type="ECO:0000313" key="3">
    <source>
        <dbReference type="Proteomes" id="UP001457282"/>
    </source>
</evidence>
<dbReference type="EMBL" id="JBEDUW010000001">
    <property type="protein sequence ID" value="KAK9951456.1"/>
    <property type="molecule type" value="Genomic_DNA"/>
</dbReference>
<sequence>MPVHVNGPASEDLTTLEAYGEDSSTVGSPNEASTSEHVEPECDIEVVTDNATASNTNGSDSAHLADHGHESNSNSASDCHRDVNVALGHIESLEGTNSHDLLNIVPVESSVAGLNIAETNAPSDYRRDVNVDLGHIKSLEVW</sequence>
<gene>
    <name evidence="2" type="ORF">M0R45_006897</name>
</gene>
<name>A0AAW1YRT3_RUBAR</name>
<organism evidence="2 3">
    <name type="scientific">Rubus argutus</name>
    <name type="common">Southern blackberry</name>
    <dbReference type="NCBI Taxonomy" id="59490"/>
    <lineage>
        <taxon>Eukaryota</taxon>
        <taxon>Viridiplantae</taxon>
        <taxon>Streptophyta</taxon>
        <taxon>Embryophyta</taxon>
        <taxon>Tracheophyta</taxon>
        <taxon>Spermatophyta</taxon>
        <taxon>Magnoliopsida</taxon>
        <taxon>eudicotyledons</taxon>
        <taxon>Gunneridae</taxon>
        <taxon>Pentapetalae</taxon>
        <taxon>rosids</taxon>
        <taxon>fabids</taxon>
        <taxon>Rosales</taxon>
        <taxon>Rosaceae</taxon>
        <taxon>Rosoideae</taxon>
        <taxon>Rosoideae incertae sedis</taxon>
        <taxon>Rubus</taxon>
    </lineage>
</organism>